<feature type="region of interest" description="Disordered" evidence="8">
    <location>
        <begin position="302"/>
        <end position="331"/>
    </location>
</feature>
<dbReference type="PROSITE" id="PS50216">
    <property type="entry name" value="DHHC"/>
    <property type="match status" value="1"/>
</dbReference>
<dbReference type="Proteomes" id="UP000179807">
    <property type="component" value="Unassembled WGS sequence"/>
</dbReference>
<dbReference type="EMBL" id="MLAK01000002">
    <property type="protein sequence ID" value="OHT17550.1"/>
    <property type="molecule type" value="Genomic_DNA"/>
</dbReference>
<comment type="catalytic activity">
    <reaction evidence="7">
        <text>L-cysteinyl-[protein] + hexadecanoyl-CoA = S-hexadecanoyl-L-cysteinyl-[protein] + CoA</text>
        <dbReference type="Rhea" id="RHEA:36683"/>
        <dbReference type="Rhea" id="RHEA-COMP:10131"/>
        <dbReference type="Rhea" id="RHEA-COMP:11032"/>
        <dbReference type="ChEBI" id="CHEBI:29950"/>
        <dbReference type="ChEBI" id="CHEBI:57287"/>
        <dbReference type="ChEBI" id="CHEBI:57379"/>
        <dbReference type="ChEBI" id="CHEBI:74151"/>
        <dbReference type="EC" id="2.3.1.225"/>
    </reaction>
</comment>
<dbReference type="GO" id="GO:0016020">
    <property type="term" value="C:membrane"/>
    <property type="evidence" value="ECO:0007669"/>
    <property type="project" value="UniProtKB-SubCell"/>
</dbReference>
<dbReference type="GO" id="GO:0006612">
    <property type="term" value="P:protein targeting to membrane"/>
    <property type="evidence" value="ECO:0007669"/>
    <property type="project" value="TreeGrafter"/>
</dbReference>
<feature type="transmembrane region" description="Helical" evidence="7">
    <location>
        <begin position="60"/>
        <end position="83"/>
    </location>
</feature>
<dbReference type="AlphaFoldDB" id="A0A1J4L6H5"/>
<evidence type="ECO:0000256" key="4">
    <source>
        <dbReference type="ARBA" id="ARBA00022989"/>
    </source>
</evidence>
<comment type="similarity">
    <text evidence="7">Belongs to the DHHC palmitoyltransferase family.</text>
</comment>
<sequence>MEISKNVVILNSWKYQTKAKNKIMNNPTKFVAYHLLFLAILMIQDTHVSDSFSGDKPWGYYICLTIMFGSLSLFGCVMVNPGYVQDDSEYTPFQCNACQKRIPVRAFHCEKCQKCVRRQIHHSEWADQCIALETQLNYYLFLLAETFFTISAIIEVIYCLLKPDELMNWMLKRGLLLCTIPFLVKHFIQVLILSVQHTMIVFTNGNVLEAKHKYGIKYLVLQKKSRNPFNASFDSNIAQVFARERNQMWEIPQSPAYNDYIEDIKRYHHIEYVNDVDPKAYNDYVRTARELAKKPAFLTDSGLYNPNNPQFGDRPQFQPFSEVPPESGTQYNANQQYNVNQQYSANQQNNIYPDIPVNSAPPQFRGNNASV</sequence>
<evidence type="ECO:0000256" key="7">
    <source>
        <dbReference type="RuleBase" id="RU079119"/>
    </source>
</evidence>
<keyword evidence="4 7" id="KW-1133">Transmembrane helix</keyword>
<keyword evidence="5 7" id="KW-0472">Membrane</keyword>
<keyword evidence="6 7" id="KW-0012">Acyltransferase</keyword>
<evidence type="ECO:0000256" key="1">
    <source>
        <dbReference type="ARBA" id="ARBA00004141"/>
    </source>
</evidence>
<comment type="domain">
    <text evidence="7">The DHHC domain is required for palmitoyltransferase activity.</text>
</comment>
<evidence type="ECO:0000256" key="8">
    <source>
        <dbReference type="SAM" id="MobiDB-lite"/>
    </source>
</evidence>
<feature type="transmembrane region" description="Helical" evidence="7">
    <location>
        <begin position="173"/>
        <end position="195"/>
    </location>
</feature>
<protein>
    <recommendedName>
        <fullName evidence="7">Palmitoyltransferase</fullName>
        <ecNumber evidence="7">2.3.1.225</ecNumber>
    </recommendedName>
</protein>
<feature type="domain" description="Palmitoyltransferase DHHC" evidence="9">
    <location>
        <begin position="94"/>
        <end position="205"/>
    </location>
</feature>
<feature type="transmembrane region" description="Helical" evidence="7">
    <location>
        <begin position="30"/>
        <end position="48"/>
    </location>
</feature>
<reference evidence="10" key="1">
    <citation type="submission" date="2016-10" db="EMBL/GenBank/DDBJ databases">
        <authorList>
            <person name="Benchimol M."/>
            <person name="Almeida L.G."/>
            <person name="Vasconcelos A.T."/>
            <person name="Perreira-Neves A."/>
            <person name="Rosa I.A."/>
            <person name="Tasca T."/>
            <person name="Bogo M.R."/>
            <person name="de Souza W."/>
        </authorList>
    </citation>
    <scope>NUCLEOTIDE SEQUENCE [LARGE SCALE GENOMIC DNA]</scope>
    <source>
        <strain evidence="10">K</strain>
    </source>
</reference>
<gene>
    <name evidence="10" type="ORF">TRFO_02615</name>
</gene>
<keyword evidence="11" id="KW-1185">Reference proteome</keyword>
<evidence type="ECO:0000313" key="10">
    <source>
        <dbReference type="EMBL" id="OHT17550.1"/>
    </source>
</evidence>
<evidence type="ECO:0000256" key="5">
    <source>
        <dbReference type="ARBA" id="ARBA00023136"/>
    </source>
</evidence>
<dbReference type="GO" id="GO:0005794">
    <property type="term" value="C:Golgi apparatus"/>
    <property type="evidence" value="ECO:0007669"/>
    <property type="project" value="TreeGrafter"/>
</dbReference>
<evidence type="ECO:0000256" key="6">
    <source>
        <dbReference type="ARBA" id="ARBA00023315"/>
    </source>
</evidence>
<dbReference type="InterPro" id="IPR039859">
    <property type="entry name" value="PFA4/ZDH16/20/ERF2-like"/>
</dbReference>
<organism evidence="10 11">
    <name type="scientific">Tritrichomonas foetus</name>
    <dbReference type="NCBI Taxonomy" id="1144522"/>
    <lineage>
        <taxon>Eukaryota</taxon>
        <taxon>Metamonada</taxon>
        <taxon>Parabasalia</taxon>
        <taxon>Tritrichomonadida</taxon>
        <taxon>Tritrichomonadidae</taxon>
        <taxon>Tritrichomonas</taxon>
    </lineage>
</organism>
<evidence type="ECO:0000313" key="11">
    <source>
        <dbReference type="Proteomes" id="UP000179807"/>
    </source>
</evidence>
<accession>A0A1J4L6H5</accession>
<evidence type="ECO:0000256" key="2">
    <source>
        <dbReference type="ARBA" id="ARBA00022679"/>
    </source>
</evidence>
<dbReference type="GO" id="GO:0019706">
    <property type="term" value="F:protein-cysteine S-palmitoyltransferase activity"/>
    <property type="evidence" value="ECO:0007669"/>
    <property type="project" value="UniProtKB-EC"/>
</dbReference>
<keyword evidence="3 7" id="KW-0812">Transmembrane</keyword>
<evidence type="ECO:0000256" key="3">
    <source>
        <dbReference type="ARBA" id="ARBA00022692"/>
    </source>
</evidence>
<dbReference type="OrthoDB" id="331948at2759"/>
<comment type="caution">
    <text evidence="10">The sequence shown here is derived from an EMBL/GenBank/DDBJ whole genome shotgun (WGS) entry which is preliminary data.</text>
</comment>
<comment type="subcellular location">
    <subcellularLocation>
        <location evidence="1">Membrane</location>
        <topology evidence="1">Multi-pass membrane protein</topology>
    </subcellularLocation>
</comment>
<dbReference type="GeneID" id="94825499"/>
<dbReference type="RefSeq" id="XP_068370686.1">
    <property type="nucleotide sequence ID" value="XM_068490795.1"/>
</dbReference>
<dbReference type="EC" id="2.3.1.225" evidence="7"/>
<name>A0A1J4L6H5_9EUKA</name>
<dbReference type="VEuPathDB" id="TrichDB:TRFO_02615"/>
<dbReference type="GO" id="GO:0005783">
    <property type="term" value="C:endoplasmic reticulum"/>
    <property type="evidence" value="ECO:0007669"/>
    <property type="project" value="TreeGrafter"/>
</dbReference>
<feature type="region of interest" description="Disordered" evidence="8">
    <location>
        <begin position="350"/>
        <end position="371"/>
    </location>
</feature>
<dbReference type="InterPro" id="IPR001594">
    <property type="entry name" value="Palmitoyltrfase_DHHC"/>
</dbReference>
<evidence type="ECO:0000259" key="9">
    <source>
        <dbReference type="Pfam" id="PF01529"/>
    </source>
</evidence>
<dbReference type="PANTHER" id="PTHR22883">
    <property type="entry name" value="ZINC FINGER DHHC DOMAIN CONTAINING PROTEIN"/>
    <property type="match status" value="1"/>
</dbReference>
<keyword evidence="2 7" id="KW-0808">Transferase</keyword>
<feature type="transmembrane region" description="Helical" evidence="7">
    <location>
        <begin position="138"/>
        <end position="161"/>
    </location>
</feature>
<proteinExistence type="inferred from homology"/>
<dbReference type="Pfam" id="PF01529">
    <property type="entry name" value="DHHC"/>
    <property type="match status" value="1"/>
</dbReference>